<name>A0A7S1FG59_NOCSC</name>
<dbReference type="AlphaFoldDB" id="A0A7S1FG59"/>
<protein>
    <submittedName>
        <fullName evidence="1">Uncharacterized protein</fullName>
    </submittedName>
</protein>
<organism evidence="1">
    <name type="scientific">Noctiluca scintillans</name>
    <name type="common">Sea sparkle</name>
    <name type="synonym">Red tide dinoflagellate</name>
    <dbReference type="NCBI Taxonomy" id="2966"/>
    <lineage>
        <taxon>Eukaryota</taxon>
        <taxon>Sar</taxon>
        <taxon>Alveolata</taxon>
        <taxon>Dinophyceae</taxon>
        <taxon>Noctilucales</taxon>
        <taxon>Noctilucaceae</taxon>
        <taxon>Noctiluca</taxon>
    </lineage>
</organism>
<accession>A0A7S1FG59</accession>
<gene>
    <name evidence="1" type="ORF">NSCI0253_LOCUS38410</name>
</gene>
<dbReference type="EMBL" id="HBFQ01054014">
    <property type="protein sequence ID" value="CAD8864055.1"/>
    <property type="molecule type" value="Transcribed_RNA"/>
</dbReference>
<proteinExistence type="predicted"/>
<reference evidence="1" key="1">
    <citation type="submission" date="2021-01" db="EMBL/GenBank/DDBJ databases">
        <authorList>
            <person name="Corre E."/>
            <person name="Pelletier E."/>
            <person name="Niang G."/>
            <person name="Scheremetjew M."/>
            <person name="Finn R."/>
            <person name="Kale V."/>
            <person name="Holt S."/>
            <person name="Cochrane G."/>
            <person name="Meng A."/>
            <person name="Brown T."/>
            <person name="Cohen L."/>
        </authorList>
    </citation>
    <scope>NUCLEOTIDE SEQUENCE</scope>
</reference>
<sequence length="172" mass="20046">MDDDYVHDDSIYVPMDPELGIYESTDDLESRLVDRHFERKEQQPPEPISLGDVEGEMDELKTDKDADDTVRLEMRKEMDELVKNTVIYAEKKKLDAVRICQIERRLKLDPTLRMEEDGGDGAKTIIEIPENAASEVKRSLIRKYNKIKRAQYDMSPVAIHQLEEKIVILRKL</sequence>
<evidence type="ECO:0000313" key="1">
    <source>
        <dbReference type="EMBL" id="CAD8864055.1"/>
    </source>
</evidence>